<proteinExistence type="predicted"/>
<evidence type="ECO:0000313" key="3">
    <source>
        <dbReference type="Proteomes" id="UP000326354"/>
    </source>
</evidence>
<dbReference type="SUPFAM" id="SSF46955">
    <property type="entry name" value="Putative DNA-binding domain"/>
    <property type="match status" value="1"/>
</dbReference>
<name>A0A5S9IKG9_UABAM</name>
<dbReference type="Gene3D" id="1.10.1660.10">
    <property type="match status" value="1"/>
</dbReference>
<dbReference type="InterPro" id="IPR009061">
    <property type="entry name" value="DNA-bd_dom_put_sf"/>
</dbReference>
<reference evidence="2 3" key="1">
    <citation type="submission" date="2019-08" db="EMBL/GenBank/DDBJ databases">
        <title>Complete genome sequence of Candidatus Uab amorphum.</title>
        <authorList>
            <person name="Shiratori T."/>
            <person name="Suzuki S."/>
            <person name="Kakizawa Y."/>
            <person name="Ishida K."/>
        </authorList>
    </citation>
    <scope>NUCLEOTIDE SEQUENCE [LARGE SCALE GENOMIC DNA]</scope>
    <source>
        <strain evidence="2 3">SRT547</strain>
    </source>
</reference>
<dbReference type="EMBL" id="AP019860">
    <property type="protein sequence ID" value="BBM83364.1"/>
    <property type="molecule type" value="Genomic_DNA"/>
</dbReference>
<dbReference type="RefSeq" id="WP_173013207.1">
    <property type="nucleotide sequence ID" value="NZ_AP019860.1"/>
</dbReference>
<accession>A0A5S9IKG9</accession>
<keyword evidence="3" id="KW-1185">Reference proteome</keyword>
<evidence type="ECO:0000313" key="2">
    <source>
        <dbReference type="EMBL" id="BBM83364.1"/>
    </source>
</evidence>
<dbReference type="AlphaFoldDB" id="A0A5S9IKG9"/>
<sequence>MKGEELLQTMKQIKGLLQEIVESNRKDPGEYLTTKDAAKLLKRNEKTIRNWCNEGKLRSIKLGKGGKKDRHYITRESIDVLLRGWKYKEKRRGL</sequence>
<dbReference type="KEGG" id="uam:UABAM_01716"/>
<protein>
    <recommendedName>
        <fullName evidence="1">Helix-turn-helix domain-containing protein</fullName>
    </recommendedName>
</protein>
<dbReference type="InterPro" id="IPR041657">
    <property type="entry name" value="HTH_17"/>
</dbReference>
<dbReference type="Proteomes" id="UP000326354">
    <property type="component" value="Chromosome"/>
</dbReference>
<organism evidence="2 3">
    <name type="scientific">Uabimicrobium amorphum</name>
    <dbReference type="NCBI Taxonomy" id="2596890"/>
    <lineage>
        <taxon>Bacteria</taxon>
        <taxon>Pseudomonadati</taxon>
        <taxon>Planctomycetota</taxon>
        <taxon>Candidatus Uabimicrobiia</taxon>
        <taxon>Candidatus Uabimicrobiales</taxon>
        <taxon>Candidatus Uabimicrobiaceae</taxon>
        <taxon>Candidatus Uabimicrobium</taxon>
    </lineage>
</organism>
<gene>
    <name evidence="2" type="ORF">UABAM_01716</name>
</gene>
<dbReference type="Pfam" id="PF12728">
    <property type="entry name" value="HTH_17"/>
    <property type="match status" value="1"/>
</dbReference>
<feature type="domain" description="Helix-turn-helix" evidence="1">
    <location>
        <begin position="31"/>
        <end position="83"/>
    </location>
</feature>
<evidence type="ECO:0000259" key="1">
    <source>
        <dbReference type="Pfam" id="PF12728"/>
    </source>
</evidence>